<proteinExistence type="predicted"/>
<protein>
    <submittedName>
        <fullName evidence="1">Uncharacterized protein</fullName>
    </submittedName>
</protein>
<organism evidence="1 2">
    <name type="scientific">Candidatus Pullichristensenella excrementigallinarum</name>
    <dbReference type="NCBI Taxonomy" id="2840907"/>
    <lineage>
        <taxon>Bacteria</taxon>
        <taxon>Bacillati</taxon>
        <taxon>Bacillota</taxon>
        <taxon>Clostridia</taxon>
        <taxon>Candidatus Pullichristensenella</taxon>
    </lineage>
</organism>
<comment type="caution">
    <text evidence="1">The sequence shown here is derived from an EMBL/GenBank/DDBJ whole genome shotgun (WGS) entry which is preliminary data.</text>
</comment>
<dbReference type="Proteomes" id="UP000824072">
    <property type="component" value="Unassembled WGS sequence"/>
</dbReference>
<evidence type="ECO:0000313" key="2">
    <source>
        <dbReference type="Proteomes" id="UP000824072"/>
    </source>
</evidence>
<evidence type="ECO:0000313" key="1">
    <source>
        <dbReference type="EMBL" id="HIU33350.1"/>
    </source>
</evidence>
<dbReference type="EMBL" id="DVMU01000051">
    <property type="protein sequence ID" value="HIU33350.1"/>
    <property type="molecule type" value="Genomic_DNA"/>
</dbReference>
<accession>A0A9D1I9L7</accession>
<reference evidence="1" key="2">
    <citation type="journal article" date="2021" name="PeerJ">
        <title>Extensive microbial diversity within the chicken gut microbiome revealed by metagenomics and culture.</title>
        <authorList>
            <person name="Gilroy R."/>
            <person name="Ravi A."/>
            <person name="Getino M."/>
            <person name="Pursley I."/>
            <person name="Horton D.L."/>
            <person name="Alikhan N.F."/>
            <person name="Baker D."/>
            <person name="Gharbi K."/>
            <person name="Hall N."/>
            <person name="Watson M."/>
            <person name="Adriaenssens E.M."/>
            <person name="Foster-Nyarko E."/>
            <person name="Jarju S."/>
            <person name="Secka A."/>
            <person name="Antonio M."/>
            <person name="Oren A."/>
            <person name="Chaudhuri R.R."/>
            <person name="La Ragione R."/>
            <person name="Hildebrand F."/>
            <person name="Pallen M.J."/>
        </authorList>
    </citation>
    <scope>NUCLEOTIDE SEQUENCE</scope>
    <source>
        <strain evidence="1">ChiHcec3-11533</strain>
    </source>
</reference>
<dbReference type="AlphaFoldDB" id="A0A9D1I9L7"/>
<reference evidence="1" key="1">
    <citation type="submission" date="2020-10" db="EMBL/GenBank/DDBJ databases">
        <authorList>
            <person name="Gilroy R."/>
        </authorList>
    </citation>
    <scope>NUCLEOTIDE SEQUENCE</scope>
    <source>
        <strain evidence="1">ChiHcec3-11533</strain>
    </source>
</reference>
<name>A0A9D1I9L7_9FIRM</name>
<gene>
    <name evidence="1" type="ORF">IAB02_02180</name>
</gene>
<sequence length="53" mass="5946">MIFFRRFPSESACSTDLSVARLRELLPFGLVCGNSRRPLANVAATFRFIPSRA</sequence>